<feature type="compositionally biased region" description="Basic and acidic residues" evidence="1">
    <location>
        <begin position="1195"/>
        <end position="1286"/>
    </location>
</feature>
<gene>
    <name evidence="3" type="ORF">ABGN05_05855</name>
</gene>
<organism evidence="3 4">
    <name type="scientific">Aquibium pacificus</name>
    <dbReference type="NCBI Taxonomy" id="3153579"/>
    <lineage>
        <taxon>Bacteria</taxon>
        <taxon>Pseudomonadati</taxon>
        <taxon>Pseudomonadota</taxon>
        <taxon>Alphaproteobacteria</taxon>
        <taxon>Hyphomicrobiales</taxon>
        <taxon>Phyllobacteriaceae</taxon>
        <taxon>Aquibium</taxon>
    </lineage>
</organism>
<feature type="region of interest" description="Disordered" evidence="1">
    <location>
        <begin position="1178"/>
        <end position="1337"/>
    </location>
</feature>
<evidence type="ECO:0000259" key="2">
    <source>
        <dbReference type="Pfam" id="PF05170"/>
    </source>
</evidence>
<reference evidence="3 4" key="1">
    <citation type="submission" date="2024-05" db="EMBL/GenBank/DDBJ databases">
        <authorList>
            <person name="Jiang F."/>
        </authorList>
    </citation>
    <scope>NUCLEOTIDE SEQUENCE [LARGE SCALE GENOMIC DNA]</scope>
    <source>
        <strain evidence="3 4">LZ166</strain>
    </source>
</reference>
<dbReference type="InterPro" id="IPR017023">
    <property type="entry name" value="UCP034039"/>
</dbReference>
<dbReference type="Pfam" id="PF05170">
    <property type="entry name" value="AsmA"/>
    <property type="match status" value="1"/>
</dbReference>
<dbReference type="InterPro" id="IPR007844">
    <property type="entry name" value="AsmA"/>
</dbReference>
<accession>A0ABV3SHT1</accession>
<dbReference type="EMBL" id="JBDPGJ010000001">
    <property type="protein sequence ID" value="MEX0405185.1"/>
    <property type="molecule type" value="Genomic_DNA"/>
</dbReference>
<comment type="caution">
    <text evidence="3">The sequence shown here is derived from an EMBL/GenBank/DDBJ whole genome shotgun (WGS) entry which is preliminary data.</text>
</comment>
<sequence length="1337" mass="141278">MFVFFGGLFVLALLAALVGPYFVDWTGYRGDFEREASRILGREVTVEGDVRARLLPFPSVSFTDVHVAGETETSPAMTVEEFSMDAELAPFMRGEILIFDMRVVRPKATIRIAADGQVDWAVRPSSRFEPSQIRLEKVRVVEGKVTLLHEASGRQHTLTEINADLAADSLAGPWRVDGSLRLDGMLTDVAVSTGTANPDGTMRVRVRANPARYPVTLEADGAAQFKPDSPLYSGSFHLEANNRDPAVLRGSDGDTFVASAQTGQAAIADYRFAGRFQLDHKRLDVPEFRLETGPREDPYTADGTALFDLGASPRFLIQATGAQVRFDEAIGKGNEYSGATLEDRFEGLKAALENLPRPAIKGTLDIDLPAVVAGDTTIRNVRLSAEPSAGGWAVNTLSALLPGRTTLEASGYLRNGEEDFGFKGKLLLAVAQPSGFAAWAARDVDDAIRRLPAAGFSADVELDEQRQLFRNVELILGDARFHGLLERLTREGVRPAIIARLNGDALDVQGMTAFASLFVSDAGVTHFGDHDVDFDLEAGPVSLAGLSADKVSTAMRLREDHLEIDRLAITGLAGANIGATGTIRDIDAEPSGSLDASVLAADLGPFLALLADRFPTNPFAAAAARRAAAFPAMMSDAQIDLVANLERKDGSPEVSLNAQGHAGANDFAFSGSATGFENGLEQAEFVVELSADSIDTAQLLALYGLPANDLGMTGEGTTTFALNGKLAEGARLQFEIASPEAQAGFEGSLRPAEGEGGLSAEGSLMLSGSDFEPWMITAGFALPGMGIGMPADIKADAALVPGKLRLTKIDGSIADVAVAGNIESAWDEDMPVLNGKLTLGGFDLDHAVALVLGETALQSDGEGWPDIPFIETLSLPVRGEIELAFDTLDVGNFAAAENVRMKARLDVEGLALSGISADALGGKAEGLVELRNNGGTGLLSAQMTLKDANAARVLGASGIEGRMDASAAVTASGKSVSGMVASLAGSGTARVENLMIPGVNPGAFDPIIKGADAIGREIDAAKVAGYAPDILGRGTFAAQGVDVPFTIAAGVLRTPPIYLETEGARLEAEVKADLAANDIAVDGSIGYAEGDEALAGSEPVVNIAVSGSYGDTSRSFDTEPLAQFLTQRALEREQARVEAMQAGLLEKQRLRREARYFMQQAEFREVEREKAERERIAEEARLKSEAEASSLEAAEEARREAEAEAARQKARAAEEQRIQAEEAKKAQEEAAKARAAKKAADQAAKLKAEEDAKARAAEEKRRQAEEAEKAKGADEAARREAQDAARIEAAAGEATGRDVIRRTPLPPPPGTAAQAPGGGSFDPDAIGKILKNLPERP</sequence>
<evidence type="ECO:0000256" key="1">
    <source>
        <dbReference type="SAM" id="MobiDB-lite"/>
    </source>
</evidence>
<protein>
    <submittedName>
        <fullName evidence="3">AsmA-like C-terminal region-containing protein</fullName>
    </submittedName>
</protein>
<keyword evidence="4" id="KW-1185">Reference proteome</keyword>
<proteinExistence type="predicted"/>
<dbReference type="PANTHER" id="PTHR30441:SF4">
    <property type="entry name" value="PROTEIN ASMA"/>
    <property type="match status" value="1"/>
</dbReference>
<dbReference type="PIRSF" id="PIRSF034039">
    <property type="entry name" value="UCP034039"/>
    <property type="match status" value="1"/>
</dbReference>
<evidence type="ECO:0000313" key="4">
    <source>
        <dbReference type="Proteomes" id="UP001556692"/>
    </source>
</evidence>
<name>A0ABV3SHT1_9HYPH</name>
<evidence type="ECO:0000313" key="3">
    <source>
        <dbReference type="EMBL" id="MEX0405185.1"/>
    </source>
</evidence>
<dbReference type="Proteomes" id="UP001556692">
    <property type="component" value="Unassembled WGS sequence"/>
</dbReference>
<dbReference type="InterPro" id="IPR052894">
    <property type="entry name" value="AsmA-related"/>
</dbReference>
<dbReference type="RefSeq" id="WP_367953162.1">
    <property type="nucleotide sequence ID" value="NZ_JBDPGJ010000001.1"/>
</dbReference>
<feature type="domain" description="AsmA" evidence="2">
    <location>
        <begin position="2"/>
        <end position="174"/>
    </location>
</feature>
<dbReference type="PANTHER" id="PTHR30441">
    <property type="entry name" value="DUF748 DOMAIN-CONTAINING PROTEIN"/>
    <property type="match status" value="1"/>
</dbReference>